<gene>
    <name evidence="1" type="ORF">A2310_08315</name>
</gene>
<evidence type="ECO:0000313" key="1">
    <source>
        <dbReference type="EMBL" id="OGC18822.1"/>
    </source>
</evidence>
<sequence length="236" mass="27632">MDNNLRKVQLKCLKAFSGKAKNFALAGGTALELYYLHHRFSFDLDFFSTSYELEEIDSLVVELQKALDAPLKLENELSLPQKAKIRFYTAMFDNLERPLKLDFVQDVFFKKPKIEKFKGVRVYSAENIYMQKIIAISGLEPEIDEVGKELMHGRMQARDVFDLYMLSKKIEPLHIFLKSVSSQLQRGLIHWYRAFPREEMKLALLDLEIYDPTFDSRQMIAYLESEIKTFIKEVVP</sequence>
<dbReference type="Proteomes" id="UP000178417">
    <property type="component" value="Unassembled WGS sequence"/>
</dbReference>
<dbReference type="EMBL" id="MEUB01000065">
    <property type="protein sequence ID" value="OGC18822.1"/>
    <property type="molecule type" value="Genomic_DNA"/>
</dbReference>
<protein>
    <recommendedName>
        <fullName evidence="3">Nucleotidyl transferase AbiEii/AbiGii toxin family protein</fullName>
    </recommendedName>
</protein>
<proteinExistence type="predicted"/>
<dbReference type="InterPro" id="IPR014942">
    <property type="entry name" value="AbiEii"/>
</dbReference>
<evidence type="ECO:0008006" key="3">
    <source>
        <dbReference type="Google" id="ProtNLM"/>
    </source>
</evidence>
<dbReference type="Gene3D" id="3.10.450.620">
    <property type="entry name" value="JHP933, nucleotidyltransferase-like core domain"/>
    <property type="match status" value="1"/>
</dbReference>
<evidence type="ECO:0000313" key="2">
    <source>
        <dbReference type="Proteomes" id="UP000178417"/>
    </source>
</evidence>
<dbReference type="Pfam" id="PF08843">
    <property type="entry name" value="AbiEii"/>
    <property type="match status" value="1"/>
</dbReference>
<name>A0A1F4SEG7_UNCSA</name>
<reference evidence="1 2" key="1">
    <citation type="journal article" date="2016" name="Nat. Commun.">
        <title>Thousands of microbial genomes shed light on interconnected biogeochemical processes in an aquifer system.</title>
        <authorList>
            <person name="Anantharaman K."/>
            <person name="Brown C.T."/>
            <person name="Hug L.A."/>
            <person name="Sharon I."/>
            <person name="Castelle C.J."/>
            <person name="Probst A.J."/>
            <person name="Thomas B.C."/>
            <person name="Singh A."/>
            <person name="Wilkins M.J."/>
            <person name="Karaoz U."/>
            <person name="Brodie E.L."/>
            <person name="Williams K.H."/>
            <person name="Hubbard S.S."/>
            <person name="Banfield J.F."/>
        </authorList>
    </citation>
    <scope>NUCLEOTIDE SEQUENCE [LARGE SCALE GENOMIC DNA]</scope>
</reference>
<organism evidence="1 2">
    <name type="scientific">candidate division WOR-1 bacterium RIFOXYB2_FULL_37_13</name>
    <dbReference type="NCBI Taxonomy" id="1802579"/>
    <lineage>
        <taxon>Bacteria</taxon>
        <taxon>Bacillati</taxon>
        <taxon>Saganbacteria</taxon>
    </lineage>
</organism>
<dbReference type="AlphaFoldDB" id="A0A1F4SEG7"/>
<accession>A0A1F4SEG7</accession>
<comment type="caution">
    <text evidence="1">The sequence shown here is derived from an EMBL/GenBank/DDBJ whole genome shotgun (WGS) entry which is preliminary data.</text>
</comment>